<gene>
    <name evidence="3" type="ORF">BCV69DRAFT_283295</name>
</gene>
<feature type="compositionally biased region" description="Low complexity" evidence="1">
    <location>
        <begin position="215"/>
        <end position="226"/>
    </location>
</feature>
<dbReference type="Proteomes" id="UP000245942">
    <property type="component" value="Unassembled WGS sequence"/>
</dbReference>
<dbReference type="PANTHER" id="PTHR35519:SF2">
    <property type="entry name" value="PH DOMAIN PROTEIN"/>
    <property type="match status" value="1"/>
</dbReference>
<accession>A0A316U584</accession>
<feature type="region of interest" description="Disordered" evidence="1">
    <location>
        <begin position="173"/>
        <end position="248"/>
    </location>
</feature>
<feature type="transmembrane region" description="Helical" evidence="2">
    <location>
        <begin position="125"/>
        <end position="148"/>
    </location>
</feature>
<evidence type="ECO:0000256" key="1">
    <source>
        <dbReference type="SAM" id="MobiDB-lite"/>
    </source>
</evidence>
<keyword evidence="2" id="KW-1133">Transmembrane helix</keyword>
<proteinExistence type="predicted"/>
<dbReference type="OrthoDB" id="2103474at2759"/>
<dbReference type="RefSeq" id="XP_025347577.1">
    <property type="nucleotide sequence ID" value="XM_025492656.1"/>
</dbReference>
<evidence type="ECO:0000313" key="4">
    <source>
        <dbReference type="Proteomes" id="UP000245942"/>
    </source>
</evidence>
<keyword evidence="2" id="KW-0472">Membrane</keyword>
<feature type="compositionally biased region" description="Low complexity" evidence="1">
    <location>
        <begin position="234"/>
        <end position="248"/>
    </location>
</feature>
<dbReference type="EMBL" id="KZ819328">
    <property type="protein sequence ID" value="PWN20417.1"/>
    <property type="molecule type" value="Genomic_DNA"/>
</dbReference>
<dbReference type="InterPro" id="IPR025187">
    <property type="entry name" value="DUF4112"/>
</dbReference>
<feature type="transmembrane region" description="Helical" evidence="2">
    <location>
        <begin position="81"/>
        <end position="105"/>
    </location>
</feature>
<feature type="compositionally biased region" description="Basic and acidic residues" evidence="1">
    <location>
        <begin position="181"/>
        <end position="190"/>
    </location>
</feature>
<protein>
    <submittedName>
        <fullName evidence="3">Uncharacterized protein</fullName>
    </submittedName>
</protein>
<dbReference type="GeneID" id="37014390"/>
<dbReference type="PANTHER" id="PTHR35519">
    <property type="entry name" value="MEMBRANE PROTEINS"/>
    <property type="match status" value="1"/>
</dbReference>
<dbReference type="STRING" id="1684307.A0A316U584"/>
<sequence>MTSLVTNYATKRMKGVVSNHAAIYEPEDPFYITYVDDNGKQKRTKRPPPPGLTKKEASLLRKIQRRAHYLDKGINLCGFRVGWTFFIGLIPGAGDIADASLNYFLVLKPAKNELDLPSWLVQKMLFNNAVSAGVGLVPLVGDIVLAIWRANWRNAKLLEEFLRVKGEENMANGLTGLTPHTDARGRKVEHPAQGAARQAVLESQGQGRQSGQGGQQQQQQPMQGSVAGAGAGTTAGTSGVAAGSRRKP</sequence>
<evidence type="ECO:0000256" key="2">
    <source>
        <dbReference type="SAM" id="Phobius"/>
    </source>
</evidence>
<dbReference type="Pfam" id="PF13430">
    <property type="entry name" value="DUF4112"/>
    <property type="match status" value="1"/>
</dbReference>
<reference evidence="3 4" key="1">
    <citation type="journal article" date="2018" name="Mol. Biol. Evol.">
        <title>Broad Genomic Sampling Reveals a Smut Pathogenic Ancestry of the Fungal Clade Ustilaginomycotina.</title>
        <authorList>
            <person name="Kijpornyongpan T."/>
            <person name="Mondo S.J."/>
            <person name="Barry K."/>
            <person name="Sandor L."/>
            <person name="Lee J."/>
            <person name="Lipzen A."/>
            <person name="Pangilinan J."/>
            <person name="LaButti K."/>
            <person name="Hainaut M."/>
            <person name="Henrissat B."/>
            <person name="Grigoriev I.V."/>
            <person name="Spatafora J.W."/>
            <person name="Aime M.C."/>
        </authorList>
    </citation>
    <scope>NUCLEOTIDE SEQUENCE [LARGE SCALE GENOMIC DNA]</scope>
    <source>
        <strain evidence="3 4">MCA 4718</strain>
    </source>
</reference>
<keyword evidence="2" id="KW-0812">Transmembrane</keyword>
<dbReference type="AlphaFoldDB" id="A0A316U584"/>
<evidence type="ECO:0000313" key="3">
    <source>
        <dbReference type="EMBL" id="PWN20417.1"/>
    </source>
</evidence>
<keyword evidence="4" id="KW-1185">Reference proteome</keyword>
<organism evidence="3 4">
    <name type="scientific">Pseudomicrostroma glucosiphilum</name>
    <dbReference type="NCBI Taxonomy" id="1684307"/>
    <lineage>
        <taxon>Eukaryota</taxon>
        <taxon>Fungi</taxon>
        <taxon>Dikarya</taxon>
        <taxon>Basidiomycota</taxon>
        <taxon>Ustilaginomycotina</taxon>
        <taxon>Exobasidiomycetes</taxon>
        <taxon>Microstromatales</taxon>
        <taxon>Microstromatales incertae sedis</taxon>
        <taxon>Pseudomicrostroma</taxon>
    </lineage>
</organism>
<name>A0A316U584_9BASI</name>